<reference evidence="2" key="1">
    <citation type="submission" date="2023-01" db="EMBL/GenBank/DDBJ databases">
        <title>Genome assembly of the deep-sea coral Lophelia pertusa.</title>
        <authorList>
            <person name="Herrera S."/>
            <person name="Cordes E."/>
        </authorList>
    </citation>
    <scope>NUCLEOTIDE SEQUENCE</scope>
    <source>
        <strain evidence="2">USNM1676648</strain>
        <tissue evidence="2">Polyp</tissue>
    </source>
</reference>
<name>A0A9X0DCE1_9CNID</name>
<dbReference type="InterPro" id="IPR036397">
    <property type="entry name" value="RNaseH_sf"/>
</dbReference>
<keyword evidence="3" id="KW-1185">Reference proteome</keyword>
<comment type="caution">
    <text evidence="2">The sequence shown here is derived from an EMBL/GenBank/DDBJ whole genome shotgun (WGS) entry which is preliminary data.</text>
</comment>
<dbReference type="Gene3D" id="3.30.420.10">
    <property type="entry name" value="Ribonuclease H-like superfamily/Ribonuclease H"/>
    <property type="match status" value="1"/>
</dbReference>
<dbReference type="GO" id="GO:0003676">
    <property type="term" value="F:nucleic acid binding"/>
    <property type="evidence" value="ECO:0007669"/>
    <property type="project" value="InterPro"/>
</dbReference>
<evidence type="ECO:0000259" key="1">
    <source>
        <dbReference type="Pfam" id="PF24764"/>
    </source>
</evidence>
<dbReference type="SUPFAM" id="SSF53098">
    <property type="entry name" value="Ribonuclease H-like"/>
    <property type="match status" value="1"/>
</dbReference>
<proteinExistence type="predicted"/>
<gene>
    <name evidence="2" type="ORF">OS493_000325</name>
</gene>
<organism evidence="2 3">
    <name type="scientific">Desmophyllum pertusum</name>
    <dbReference type="NCBI Taxonomy" id="174260"/>
    <lineage>
        <taxon>Eukaryota</taxon>
        <taxon>Metazoa</taxon>
        <taxon>Cnidaria</taxon>
        <taxon>Anthozoa</taxon>
        <taxon>Hexacorallia</taxon>
        <taxon>Scleractinia</taxon>
        <taxon>Caryophylliina</taxon>
        <taxon>Caryophylliidae</taxon>
        <taxon>Desmophyllum</taxon>
    </lineage>
</organism>
<dbReference type="PANTHER" id="PTHR46791:SF5">
    <property type="entry name" value="CLR5 DOMAIN-CONTAINING PROTEIN-RELATED"/>
    <property type="match status" value="1"/>
</dbReference>
<dbReference type="PANTHER" id="PTHR46791">
    <property type="entry name" value="EXPRESSED PROTEIN"/>
    <property type="match status" value="1"/>
</dbReference>
<dbReference type="Proteomes" id="UP001163046">
    <property type="component" value="Unassembled WGS sequence"/>
</dbReference>
<evidence type="ECO:0000313" key="2">
    <source>
        <dbReference type="EMBL" id="KAJ7394511.1"/>
    </source>
</evidence>
<dbReference type="InterPro" id="IPR012337">
    <property type="entry name" value="RNaseH-like_sf"/>
</dbReference>
<accession>A0A9X0DCE1</accession>
<sequence length="369" mass="42867">MLCVSEKTIYRRLDEFGISMRMSYSTITEAELDDLIRSIMHDFPNSGYKSMRGHLLARGVKIQENRVREATRRTDPDGTIVRALQLRITHRRTYNVKAPLSLWHMDGHHKLIRWKFVVHGCIDGYSRKIMYLSCKGNNRADTVLAQFTNAVDAYGLPSRVRGDHGIENVMVARYMFNHPSREPGRRSYITGPSVHNQRIERLWRDLFGGCLYIYYSVFCYLEESGYLDVTYNVHMFCLHYVFQPRINQHLERFSNGWDNHPIRTARNRTPNQLWISGLLEETRSNAAVRNTEQLTDQELQEYGIDVDGPVPEPDSDGQEDRNLLDIANPLSEDDFAELQRQINPLHQDNIYGIDVFISSCLFVCTRIGT</sequence>
<dbReference type="InterPro" id="IPR058913">
    <property type="entry name" value="Integrase_dom_put"/>
</dbReference>
<dbReference type="EMBL" id="MU825396">
    <property type="protein sequence ID" value="KAJ7394511.1"/>
    <property type="molecule type" value="Genomic_DNA"/>
</dbReference>
<evidence type="ECO:0000313" key="3">
    <source>
        <dbReference type="Proteomes" id="UP001163046"/>
    </source>
</evidence>
<dbReference type="OrthoDB" id="5960844at2759"/>
<feature type="domain" description="Integrase core" evidence="1">
    <location>
        <begin position="94"/>
        <end position="286"/>
    </location>
</feature>
<dbReference type="Pfam" id="PF24764">
    <property type="entry name" value="rva_4"/>
    <property type="match status" value="1"/>
</dbReference>
<dbReference type="AlphaFoldDB" id="A0A9X0DCE1"/>
<protein>
    <recommendedName>
        <fullName evidence="1">Integrase core domain-containing protein</fullName>
    </recommendedName>
</protein>